<name>A0ABS5DTN7_9BURK</name>
<dbReference type="RefSeq" id="WP_210806423.1">
    <property type="nucleotide sequence ID" value="NZ_JAGQDG010000001.1"/>
</dbReference>
<dbReference type="PRINTS" id="PR00420">
    <property type="entry name" value="RNGMNOXGNASE"/>
</dbReference>
<feature type="domain" description="Amine oxidase" evidence="2">
    <location>
        <begin position="111"/>
        <end position="359"/>
    </location>
</feature>
<dbReference type="Pfam" id="PF13450">
    <property type="entry name" value="NAD_binding_8"/>
    <property type="match status" value="1"/>
</dbReference>
<comment type="caution">
    <text evidence="3">The sequence shown here is derived from an EMBL/GenBank/DDBJ whole genome shotgun (WGS) entry which is preliminary data.</text>
</comment>
<dbReference type="Proteomes" id="UP000672097">
    <property type="component" value="Unassembled WGS sequence"/>
</dbReference>
<dbReference type="PANTHER" id="PTHR43563:SF1">
    <property type="entry name" value="AMINE OXIDASE [FLAVIN-CONTAINING] B"/>
    <property type="match status" value="1"/>
</dbReference>
<evidence type="ECO:0000259" key="2">
    <source>
        <dbReference type="Pfam" id="PF01593"/>
    </source>
</evidence>
<sequence length="375" mass="40756">MSLPIVIIGAGLSGLYASTLLNRAGHRSVLVEARPRAGGRILSHVEAEHAQRLDLGPTWFWPGMNPRMQALVDALGLAHYPQHTQGAMTLEAPDGKVLHRPVTWEQSPPSHRLVGGMQSLTDALQARLGDQTHLMLNTTLLSMKLRPNGVELALQDGGGRWTQLATQVIVTIPPRLMAQDIALTPAWPSETLADMTATPTWMAGQAKFVAAYARPFWREQGQSGSAVSHRGPLSEVHDASDATGAHAALFGFVGATPDYRRGIGVDELRRLSVLQLTRLFGEAAATPLWTQVQDWAWEPHTAAQQDQRPLAYHPAYRDPEVPEAWRKSVWLAGTERSALFGGYLEGALEAAEAAVEGVLQNLSSTFSPRPQQPLA</sequence>
<dbReference type="InterPro" id="IPR002937">
    <property type="entry name" value="Amino_oxidase"/>
</dbReference>
<protein>
    <submittedName>
        <fullName evidence="3">FAD-dependent oxidoreductase</fullName>
    </submittedName>
</protein>
<dbReference type="PANTHER" id="PTHR43563">
    <property type="entry name" value="AMINE OXIDASE"/>
    <property type="match status" value="1"/>
</dbReference>
<dbReference type="SUPFAM" id="SSF51905">
    <property type="entry name" value="FAD/NAD(P)-binding domain"/>
    <property type="match status" value="1"/>
</dbReference>
<comment type="similarity">
    <text evidence="1">Belongs to the flavin monoamine oxidase family.</text>
</comment>
<reference evidence="3 4" key="1">
    <citation type="submission" date="2021-04" db="EMBL/GenBank/DDBJ databases">
        <title>The genome sequence of type strain Ideonella paludis KCTC 32238.</title>
        <authorList>
            <person name="Liu Y."/>
        </authorList>
    </citation>
    <scope>NUCLEOTIDE SEQUENCE [LARGE SCALE GENOMIC DNA]</scope>
    <source>
        <strain evidence="3 4">KCTC 32238</strain>
    </source>
</reference>
<dbReference type="InterPro" id="IPR036188">
    <property type="entry name" value="FAD/NAD-bd_sf"/>
</dbReference>
<dbReference type="Gene3D" id="3.50.50.60">
    <property type="entry name" value="FAD/NAD(P)-binding domain"/>
    <property type="match status" value="2"/>
</dbReference>
<dbReference type="InterPro" id="IPR050703">
    <property type="entry name" value="Flavin_MAO"/>
</dbReference>
<dbReference type="SUPFAM" id="SSF54373">
    <property type="entry name" value="FAD-linked reductases, C-terminal domain"/>
    <property type="match status" value="1"/>
</dbReference>
<organism evidence="3 4">
    <name type="scientific">Ideonella paludis</name>
    <dbReference type="NCBI Taxonomy" id="1233411"/>
    <lineage>
        <taxon>Bacteria</taxon>
        <taxon>Pseudomonadati</taxon>
        <taxon>Pseudomonadota</taxon>
        <taxon>Betaproteobacteria</taxon>
        <taxon>Burkholderiales</taxon>
        <taxon>Sphaerotilaceae</taxon>
        <taxon>Ideonella</taxon>
    </lineage>
</organism>
<keyword evidence="4" id="KW-1185">Reference proteome</keyword>
<accession>A0ABS5DTN7</accession>
<gene>
    <name evidence="3" type="ORF">KAK11_04140</name>
</gene>
<proteinExistence type="inferred from homology"/>
<dbReference type="EMBL" id="JAGQDG010000001">
    <property type="protein sequence ID" value="MBQ0934510.1"/>
    <property type="molecule type" value="Genomic_DNA"/>
</dbReference>
<evidence type="ECO:0000313" key="4">
    <source>
        <dbReference type="Proteomes" id="UP000672097"/>
    </source>
</evidence>
<dbReference type="Pfam" id="PF01593">
    <property type="entry name" value="Amino_oxidase"/>
    <property type="match status" value="1"/>
</dbReference>
<evidence type="ECO:0000313" key="3">
    <source>
        <dbReference type="EMBL" id="MBQ0934510.1"/>
    </source>
</evidence>
<evidence type="ECO:0000256" key="1">
    <source>
        <dbReference type="ARBA" id="ARBA00005995"/>
    </source>
</evidence>